<comment type="caution">
    <text evidence="2">The sequence shown here is derived from an EMBL/GenBank/DDBJ whole genome shotgun (WGS) entry which is preliminary data.</text>
</comment>
<gene>
    <name evidence="2" type="ORF">A3G49_02985</name>
</gene>
<dbReference type="InterPro" id="IPR000182">
    <property type="entry name" value="GNAT_dom"/>
</dbReference>
<dbReference type="PROSITE" id="PS51186">
    <property type="entry name" value="GNAT"/>
    <property type="match status" value="1"/>
</dbReference>
<dbReference type="CDD" id="cd04301">
    <property type="entry name" value="NAT_SF"/>
    <property type="match status" value="1"/>
</dbReference>
<accession>A0A1G2LRB5</accession>
<protein>
    <recommendedName>
        <fullName evidence="1">N-acetyltransferase domain-containing protein</fullName>
    </recommendedName>
</protein>
<evidence type="ECO:0000259" key="1">
    <source>
        <dbReference type="PROSITE" id="PS51186"/>
    </source>
</evidence>
<dbReference type="SUPFAM" id="SSF55729">
    <property type="entry name" value="Acyl-CoA N-acyltransferases (Nat)"/>
    <property type="match status" value="1"/>
</dbReference>
<feature type="domain" description="N-acetyltransferase" evidence="1">
    <location>
        <begin position="8"/>
        <end position="149"/>
    </location>
</feature>
<evidence type="ECO:0000313" key="2">
    <source>
        <dbReference type="EMBL" id="OHA14180.1"/>
    </source>
</evidence>
<dbReference type="Gene3D" id="3.40.630.30">
    <property type="match status" value="1"/>
</dbReference>
<dbReference type="Proteomes" id="UP000177171">
    <property type="component" value="Unassembled WGS sequence"/>
</dbReference>
<sequence length="153" mass="17303">MKKGNQKISLVLATPEDVNQYLAIEKSVVGPKTYSGITGEDEAKEELKNNQVYFIKKDGKIAGTVQYEMKGQSHAYLSGLVICPRFQGQGIGREASKRILQKLKNMKRIDLVTHPRNTRALMLYLSLGFAIESWKDNYYGDGEPRLLLSYCRV</sequence>
<organism evidence="2 3">
    <name type="scientific">Candidatus Sungbacteria bacterium RIFCSPLOWO2_12_FULL_41_11</name>
    <dbReference type="NCBI Taxonomy" id="1802286"/>
    <lineage>
        <taxon>Bacteria</taxon>
        <taxon>Candidatus Sungiibacteriota</taxon>
    </lineage>
</organism>
<dbReference type="GO" id="GO:0016747">
    <property type="term" value="F:acyltransferase activity, transferring groups other than amino-acyl groups"/>
    <property type="evidence" value="ECO:0007669"/>
    <property type="project" value="InterPro"/>
</dbReference>
<dbReference type="Pfam" id="PF00583">
    <property type="entry name" value="Acetyltransf_1"/>
    <property type="match status" value="1"/>
</dbReference>
<name>A0A1G2LRB5_9BACT</name>
<evidence type="ECO:0000313" key="3">
    <source>
        <dbReference type="Proteomes" id="UP000177171"/>
    </source>
</evidence>
<proteinExistence type="predicted"/>
<dbReference type="InterPro" id="IPR016181">
    <property type="entry name" value="Acyl_CoA_acyltransferase"/>
</dbReference>
<reference evidence="2 3" key="1">
    <citation type="journal article" date="2016" name="Nat. Commun.">
        <title>Thousands of microbial genomes shed light on interconnected biogeochemical processes in an aquifer system.</title>
        <authorList>
            <person name="Anantharaman K."/>
            <person name="Brown C.T."/>
            <person name="Hug L.A."/>
            <person name="Sharon I."/>
            <person name="Castelle C.J."/>
            <person name="Probst A.J."/>
            <person name="Thomas B.C."/>
            <person name="Singh A."/>
            <person name="Wilkins M.J."/>
            <person name="Karaoz U."/>
            <person name="Brodie E.L."/>
            <person name="Williams K.H."/>
            <person name="Hubbard S.S."/>
            <person name="Banfield J.F."/>
        </authorList>
    </citation>
    <scope>NUCLEOTIDE SEQUENCE [LARGE SCALE GENOMIC DNA]</scope>
</reference>
<dbReference type="AlphaFoldDB" id="A0A1G2LRB5"/>
<dbReference type="EMBL" id="MHQY01000013">
    <property type="protein sequence ID" value="OHA14180.1"/>
    <property type="molecule type" value="Genomic_DNA"/>
</dbReference>